<reference evidence="1" key="1">
    <citation type="submission" date="2021-02" db="EMBL/GenBank/DDBJ databases">
        <authorList>
            <person name="Nowell W R."/>
        </authorList>
    </citation>
    <scope>NUCLEOTIDE SEQUENCE</scope>
</reference>
<dbReference type="Proteomes" id="UP000663866">
    <property type="component" value="Unassembled WGS sequence"/>
</dbReference>
<comment type="caution">
    <text evidence="1">The sequence shown here is derived from an EMBL/GenBank/DDBJ whole genome shotgun (WGS) entry which is preliminary data.</text>
</comment>
<dbReference type="AlphaFoldDB" id="A0A819B1J6"/>
<name>A0A819B1J6_9BILA</name>
<gene>
    <name evidence="1" type="ORF">OVN521_LOCUS3434</name>
</gene>
<protein>
    <submittedName>
        <fullName evidence="1">Uncharacterized protein</fullName>
    </submittedName>
</protein>
<proteinExistence type="predicted"/>
<evidence type="ECO:0000313" key="1">
    <source>
        <dbReference type="EMBL" id="CAF3793275.1"/>
    </source>
</evidence>
<dbReference type="EMBL" id="CAJOBG010000295">
    <property type="protein sequence ID" value="CAF3793275.1"/>
    <property type="molecule type" value="Genomic_DNA"/>
</dbReference>
<sequence>MYFCGCSVTPANGHDLSLISGFAVAELIGAEYPFADNLYALRDYNRFKRMSARYDQIHNKNSPFFTATIPFRRDYFVCTDCGAYSCGGIYSSVCDDCNGVASDPARNARHRYLCTNCARGVPIIAGVLVAHAAHILVRVHAVVSFANVYRLLVNLTNLAAIVPVGAVQAGTTKPDCQYGTLIVLSSNSHLDYSP</sequence>
<accession>A0A819B1J6</accession>
<organism evidence="1 2">
    <name type="scientific">Rotaria magnacalcarata</name>
    <dbReference type="NCBI Taxonomy" id="392030"/>
    <lineage>
        <taxon>Eukaryota</taxon>
        <taxon>Metazoa</taxon>
        <taxon>Spiralia</taxon>
        <taxon>Gnathifera</taxon>
        <taxon>Rotifera</taxon>
        <taxon>Eurotatoria</taxon>
        <taxon>Bdelloidea</taxon>
        <taxon>Philodinida</taxon>
        <taxon>Philodinidae</taxon>
        <taxon>Rotaria</taxon>
    </lineage>
</organism>
<evidence type="ECO:0000313" key="2">
    <source>
        <dbReference type="Proteomes" id="UP000663866"/>
    </source>
</evidence>
<keyword evidence="2" id="KW-1185">Reference proteome</keyword>